<accession>A0A975T0A0</accession>
<dbReference type="AlphaFoldDB" id="A0A975T0A0"/>
<dbReference type="EMBL" id="CP077062">
    <property type="protein sequence ID" value="QWZ09057.1"/>
    <property type="molecule type" value="Genomic_DNA"/>
</dbReference>
<dbReference type="RefSeq" id="WP_216940903.1">
    <property type="nucleotide sequence ID" value="NZ_CP077062.1"/>
</dbReference>
<sequence>MTRPLEIAACRRLCSWDATGEHLDGQPLFACGGCGSEWAPTEQWTPVDWTGEVPEPVQAARRGRGRG</sequence>
<evidence type="ECO:0000313" key="2">
    <source>
        <dbReference type="Proteomes" id="UP000683575"/>
    </source>
</evidence>
<dbReference type="Proteomes" id="UP000683575">
    <property type="component" value="Chromosome"/>
</dbReference>
<keyword evidence="2" id="KW-1185">Reference proteome</keyword>
<proteinExistence type="predicted"/>
<organism evidence="1 2">
    <name type="scientific">Nocardioides panacis</name>
    <dbReference type="NCBI Taxonomy" id="2849501"/>
    <lineage>
        <taxon>Bacteria</taxon>
        <taxon>Bacillati</taxon>
        <taxon>Actinomycetota</taxon>
        <taxon>Actinomycetes</taxon>
        <taxon>Propionibacteriales</taxon>
        <taxon>Nocardioidaceae</taxon>
        <taxon>Nocardioides</taxon>
    </lineage>
</organism>
<protein>
    <submittedName>
        <fullName evidence="1">Uncharacterized protein</fullName>
    </submittedName>
</protein>
<evidence type="ECO:0000313" key="1">
    <source>
        <dbReference type="EMBL" id="QWZ09057.1"/>
    </source>
</evidence>
<dbReference type="KEGG" id="nps:KRR39_04335"/>
<gene>
    <name evidence="1" type="ORF">KRR39_04335</name>
</gene>
<name>A0A975T0A0_9ACTN</name>
<reference evidence="1" key="1">
    <citation type="submission" date="2021-06" db="EMBL/GenBank/DDBJ databases">
        <title>Complete genome sequence of Nocardioides sp. G188.</title>
        <authorList>
            <person name="Im W.-T."/>
        </authorList>
    </citation>
    <scope>NUCLEOTIDE SEQUENCE</scope>
    <source>
        <strain evidence="1">G188</strain>
    </source>
</reference>